<evidence type="ECO:0000313" key="2">
    <source>
        <dbReference type="Proteomes" id="UP000295499"/>
    </source>
</evidence>
<dbReference type="CDD" id="cd07820">
    <property type="entry name" value="SRPBCC_3"/>
    <property type="match status" value="1"/>
</dbReference>
<organism evidence="1 2">
    <name type="scientific">Pedobacter duraquae</name>
    <dbReference type="NCBI Taxonomy" id="425511"/>
    <lineage>
        <taxon>Bacteria</taxon>
        <taxon>Pseudomonadati</taxon>
        <taxon>Bacteroidota</taxon>
        <taxon>Sphingobacteriia</taxon>
        <taxon>Sphingobacteriales</taxon>
        <taxon>Sphingobacteriaceae</taxon>
        <taxon>Pedobacter</taxon>
    </lineage>
</organism>
<dbReference type="RefSeq" id="WP_243732345.1">
    <property type="nucleotide sequence ID" value="NZ_SNWM01000004.1"/>
</dbReference>
<keyword evidence="2" id="KW-1185">Reference proteome</keyword>
<proteinExistence type="predicted"/>
<comment type="caution">
    <text evidence="1">The sequence shown here is derived from an EMBL/GenBank/DDBJ whole genome shotgun (WGS) entry which is preliminary data.</text>
</comment>
<dbReference type="SUPFAM" id="SSF55961">
    <property type="entry name" value="Bet v1-like"/>
    <property type="match status" value="1"/>
</dbReference>
<dbReference type="Proteomes" id="UP000295499">
    <property type="component" value="Unassembled WGS sequence"/>
</dbReference>
<dbReference type="AlphaFoldDB" id="A0A4V3C373"/>
<name>A0A4V3C373_9SPHI</name>
<reference evidence="1 2" key="1">
    <citation type="submission" date="2019-03" db="EMBL/GenBank/DDBJ databases">
        <title>Genomic Encyclopedia of Archaeal and Bacterial Type Strains, Phase II (KMG-II): from individual species to whole genera.</title>
        <authorList>
            <person name="Goeker M."/>
        </authorList>
    </citation>
    <scope>NUCLEOTIDE SEQUENCE [LARGE SCALE GENOMIC DNA]</scope>
    <source>
        <strain evidence="1 2">DSM 19034</strain>
    </source>
</reference>
<evidence type="ECO:0000313" key="1">
    <source>
        <dbReference type="EMBL" id="TDO20979.1"/>
    </source>
</evidence>
<gene>
    <name evidence="1" type="ORF">CLV32_3616</name>
</gene>
<protein>
    <recommendedName>
        <fullName evidence="3">Ligand-binding SRPBCC domain-containing protein</fullName>
    </recommendedName>
</protein>
<dbReference type="Gene3D" id="3.30.530.20">
    <property type="match status" value="1"/>
</dbReference>
<sequence>MVFDLSRDIDLHQVSTEHTDEKVIAGRMSGLIELGESVTWRARHFGFYQELTSKITSFDRPHSFTDEMVSGAFKSFTHIHQFEQIEVATKMIDVFSYVSPCGALGKLADFLFLKRYMTKLLERRNLIIKKIR</sequence>
<evidence type="ECO:0008006" key="3">
    <source>
        <dbReference type="Google" id="ProtNLM"/>
    </source>
</evidence>
<dbReference type="EMBL" id="SNWM01000004">
    <property type="protein sequence ID" value="TDO20979.1"/>
    <property type="molecule type" value="Genomic_DNA"/>
</dbReference>
<dbReference type="InterPro" id="IPR023393">
    <property type="entry name" value="START-like_dom_sf"/>
</dbReference>
<accession>A0A4V3C373</accession>